<feature type="region of interest" description="Disordered" evidence="1">
    <location>
        <begin position="351"/>
        <end position="680"/>
    </location>
</feature>
<reference evidence="2" key="1">
    <citation type="submission" date="2013-11" db="EMBL/GenBank/DDBJ databases">
        <title>Genome sequence of the fusiform rust pathogen reveals effectors for host alternation and coevolution with pine.</title>
        <authorList>
            <consortium name="DOE Joint Genome Institute"/>
            <person name="Smith K."/>
            <person name="Pendleton A."/>
            <person name="Kubisiak T."/>
            <person name="Anderson C."/>
            <person name="Salamov A."/>
            <person name="Aerts A."/>
            <person name="Riley R."/>
            <person name="Clum A."/>
            <person name="Lindquist E."/>
            <person name="Ence D."/>
            <person name="Campbell M."/>
            <person name="Kronenberg Z."/>
            <person name="Feau N."/>
            <person name="Dhillon B."/>
            <person name="Hamelin R."/>
            <person name="Burleigh J."/>
            <person name="Smith J."/>
            <person name="Yandell M."/>
            <person name="Nelson C."/>
            <person name="Grigoriev I."/>
            <person name="Davis J."/>
        </authorList>
    </citation>
    <scope>NUCLEOTIDE SEQUENCE</scope>
    <source>
        <strain evidence="2">G11</strain>
    </source>
</reference>
<feature type="compositionally biased region" description="Basic and acidic residues" evidence="1">
    <location>
        <begin position="420"/>
        <end position="432"/>
    </location>
</feature>
<dbReference type="GO" id="GO:0005634">
    <property type="term" value="C:nucleus"/>
    <property type="evidence" value="ECO:0007669"/>
    <property type="project" value="InterPro"/>
</dbReference>
<dbReference type="InterPro" id="IPR019021">
    <property type="entry name" value="Mms22"/>
</dbReference>
<feature type="compositionally biased region" description="Polar residues" evidence="1">
    <location>
        <begin position="290"/>
        <end position="326"/>
    </location>
</feature>
<feature type="compositionally biased region" description="Low complexity" evidence="1">
    <location>
        <begin position="522"/>
        <end position="534"/>
    </location>
</feature>
<gene>
    <name evidence="2" type="ORF">CROQUDRAFT_722299</name>
</gene>
<dbReference type="Proteomes" id="UP000886653">
    <property type="component" value="Unassembled WGS sequence"/>
</dbReference>
<evidence type="ECO:0000313" key="3">
    <source>
        <dbReference type="Proteomes" id="UP000886653"/>
    </source>
</evidence>
<feature type="compositionally biased region" description="Basic and acidic residues" evidence="1">
    <location>
        <begin position="500"/>
        <end position="513"/>
    </location>
</feature>
<comment type="caution">
    <text evidence="2">The sequence shown here is derived from an EMBL/GenBank/DDBJ whole genome shotgun (WGS) entry which is preliminary data.</text>
</comment>
<dbReference type="OrthoDB" id="2386201at2759"/>
<feature type="compositionally biased region" description="Low complexity" evidence="1">
    <location>
        <begin position="279"/>
        <end position="289"/>
    </location>
</feature>
<feature type="region of interest" description="Disordered" evidence="1">
    <location>
        <begin position="157"/>
        <end position="326"/>
    </location>
</feature>
<feature type="compositionally biased region" description="Low complexity" evidence="1">
    <location>
        <begin position="56"/>
        <end position="97"/>
    </location>
</feature>
<feature type="compositionally biased region" description="Acidic residues" evidence="1">
    <location>
        <begin position="166"/>
        <end position="181"/>
    </location>
</feature>
<feature type="compositionally biased region" description="Basic and acidic residues" evidence="1">
    <location>
        <begin position="622"/>
        <end position="632"/>
    </location>
</feature>
<dbReference type="PANTHER" id="PTHR28122:SF1">
    <property type="entry name" value="E3 UBIQUITIN-PROTEIN LIGASE SUBSTRATE RECEPTOR MMS22"/>
    <property type="match status" value="1"/>
</dbReference>
<evidence type="ECO:0000313" key="2">
    <source>
        <dbReference type="EMBL" id="KAG0147389.1"/>
    </source>
</evidence>
<evidence type="ECO:0000256" key="1">
    <source>
        <dbReference type="SAM" id="MobiDB-lite"/>
    </source>
</evidence>
<organism evidence="2 3">
    <name type="scientific">Cronartium quercuum f. sp. fusiforme G11</name>
    <dbReference type="NCBI Taxonomy" id="708437"/>
    <lineage>
        <taxon>Eukaryota</taxon>
        <taxon>Fungi</taxon>
        <taxon>Dikarya</taxon>
        <taxon>Basidiomycota</taxon>
        <taxon>Pucciniomycotina</taxon>
        <taxon>Pucciniomycetes</taxon>
        <taxon>Pucciniales</taxon>
        <taxon>Coleosporiaceae</taxon>
        <taxon>Cronartium</taxon>
    </lineage>
</organism>
<dbReference type="GO" id="GO:0000724">
    <property type="term" value="P:double-strand break repair via homologous recombination"/>
    <property type="evidence" value="ECO:0007669"/>
    <property type="project" value="TreeGrafter"/>
</dbReference>
<sequence>MSSDGSNSNSSSFSISSIRYQNLIQRRHQRVKLFKAFIKQPMINYLSQSFDSLPPTLTPISSPQPQPSSSNLSLPNPSQLFHHPLSPSSRPSQPHPSTFIPSHHTLPNPEPEPEHQHRLRARKPRQINPYTIETLQYIETLTRTDWQDAVIRRIPCENTGSHTQEESDEQEEEQAQTEDDQSSSSVELLSDQIGQFSKRPLNRARNEPTDRPRKPNQPRFRAEVDSATPNAKTRPRQIPSKSRHGASTAPHEASTSRQSSRPVIFNSNPVASTSRPVASTSRHTSSTSRPDTFNSRPVASKVRNSTLTSRPKASTSLLTKSVTRRASLSPSFHAWPTEHALNRLTLSASRSLPSPHTFLRRTHSASPTRNRACHRSGLQPTSPPRPRRRPLNGKRPTVLDLTLAPSPGDGDGIGRANPRRRPEVIDISDSKSPESSPAFRPRRKPRQDARTPADSSSASESEEDKEEIGDEDLLSEEVLPKRVKLKVLGRMMPRSYVKKAAQDLKRMEAERRGGGRVKLTVSSSEGSGSGSEAPAPAPKQPPAIRRHVSISPPRRQERPSSSDGSNEAEEPGITWAEKVLARMPSAHTAGGLESIPYPLARSQSPDHGGPSRPSRPARRRSRSTDLDPDSARPSRGQPKRSRREERDEAVSLKDDHAFWRTSHSSNARPALNLTPPGYRAGRSEPEHLSILAAITAFKDFTPDFAIEPPVVGRTIGSEIGYISQGHLSHLLDILDDAEEPQAGSGEGCEILGISFNPDNAPTDFLYRLHDLADLLQDELNAALALDTSRALDAIAQATTGLHYIGTYLSRHRPSAVGPEPLKEGVGRWTEEVVDRLDDLALDVINRPDFSKLMLVVSWGLFELSCRLFARTGQPELVVRTSINLIRRLLEVGPPHSLANLRRAEPATDDLPLELWVALLNIVVMSGHPSRRPPCLAPDMFWHATMQETHKYAQKIGLSGPVAVSEAQAYVAMGLCALSHFGPTGVAGPSPRLAAHWPVLMDVLEQVPEGVLAEPLGRSQGERRDGYVRNSLFGRALVLHQRWGWTLDFENGLLERLFKFLNALKFTHLGFEAAHPRRFGGPQALPAVLRYAPPSVFSLGPWTSPSEASETTSLLQEDTALSIFLKLFLASSKSLPFTLGQAQTQTLDRLLARINPVRMLTFPTLGGELMLTDECITPQQRSSLVQIGSIFLVYASVFPRTLPRQLSYFDRLYAFESGDRPSRLTHLSLWSKAAELLSCGASILVHQFAHPFQILSRELETLTRLKIAAEGRTKLRGSVIERKAAEAELKTIREACEERVMIAEVTLKFAAKAIEAFGEAEVRRGLNGLEHWPYPDLSWLDPVWTIEISNKEIFKEGSVIRYVNEIFKTFFDQRSRTLIDIEDMKIRLKNEDEDEMNEIGEQIELVKKSEDDLLKSLDLKLIQPIIHYLNLKSSNLNYVDLIELTQTWSKADGIKFKYGNIIQSGLKLISNHHDIKIGMAYIYSTIELRERVYDEFRSDALTYWFSGLVSMVEMDLLERLTRSLIKIEREAIPARSIGRLLDDESLGEFEMKRMEILKLVMKKFINDGDSTESRKFLGIMIEFMSRTNGELRRSGSGKDLIDKYVRSIIGTVINEIKNESLRNGWINFMTVPKLRMLKSFF</sequence>
<protein>
    <submittedName>
        <fullName evidence="2">Uncharacterized protein</fullName>
    </submittedName>
</protein>
<dbReference type="GO" id="GO:0035361">
    <property type="term" value="C:Cul8-RING ubiquitin ligase complex"/>
    <property type="evidence" value="ECO:0007669"/>
    <property type="project" value="TreeGrafter"/>
</dbReference>
<proteinExistence type="predicted"/>
<keyword evidence="3" id="KW-1185">Reference proteome</keyword>
<name>A0A9P6NK09_9BASI</name>
<feature type="compositionally biased region" description="Acidic residues" evidence="1">
    <location>
        <begin position="460"/>
        <end position="475"/>
    </location>
</feature>
<accession>A0A9P6NK09</accession>
<feature type="region of interest" description="Disordered" evidence="1">
    <location>
        <begin position="56"/>
        <end position="127"/>
    </location>
</feature>
<dbReference type="PANTHER" id="PTHR28122">
    <property type="entry name" value="E3 UBIQUITIN-PROTEIN LIGASE SUBSTRATE RECEPTOR MMS22"/>
    <property type="match status" value="1"/>
</dbReference>
<dbReference type="EMBL" id="MU167248">
    <property type="protein sequence ID" value="KAG0147389.1"/>
    <property type="molecule type" value="Genomic_DNA"/>
</dbReference>
<feature type="compositionally biased region" description="Basic and acidic residues" evidence="1">
    <location>
        <begin position="642"/>
        <end position="658"/>
    </location>
</feature>
<dbReference type="GO" id="GO:0031297">
    <property type="term" value="P:replication fork processing"/>
    <property type="evidence" value="ECO:0007669"/>
    <property type="project" value="InterPro"/>
</dbReference>
<feature type="compositionally biased region" description="Polar residues" evidence="1">
    <location>
        <begin position="253"/>
        <end position="278"/>
    </location>
</feature>
<feature type="compositionally biased region" description="Basic and acidic residues" evidence="1">
    <location>
        <begin position="204"/>
        <end position="213"/>
    </location>
</feature>